<feature type="compositionally biased region" description="Basic and acidic residues" evidence="2">
    <location>
        <begin position="399"/>
        <end position="431"/>
    </location>
</feature>
<protein>
    <submittedName>
        <fullName evidence="4">RPTN protein</fullName>
    </submittedName>
</protein>
<feature type="region of interest" description="Disordered" evidence="2">
    <location>
        <begin position="399"/>
        <end position="492"/>
    </location>
</feature>
<dbReference type="PANTHER" id="PTHR11639:SF26">
    <property type="entry name" value="CORNULIN"/>
    <property type="match status" value="1"/>
</dbReference>
<name>A0A7K9T306_9PICI</name>
<feature type="compositionally biased region" description="Basic and acidic residues" evidence="2">
    <location>
        <begin position="441"/>
        <end position="457"/>
    </location>
</feature>
<dbReference type="GO" id="GO:1902808">
    <property type="term" value="P:positive regulation of cell cycle G1/S phase transition"/>
    <property type="evidence" value="ECO:0007669"/>
    <property type="project" value="TreeGrafter"/>
</dbReference>
<feature type="coiled-coil region" evidence="1">
    <location>
        <begin position="108"/>
        <end position="160"/>
    </location>
</feature>
<gene>
    <name evidence="4" type="primary">Rptn</name>
    <name evidence="4" type="ORF">GALDEA_R01500</name>
</gene>
<evidence type="ECO:0000256" key="2">
    <source>
        <dbReference type="SAM" id="MobiDB-lite"/>
    </source>
</evidence>
<accession>A0A7K9T306</accession>
<dbReference type="PANTHER" id="PTHR11639">
    <property type="entry name" value="S100 CALCIUM-BINDING PROTEIN"/>
    <property type="match status" value="1"/>
</dbReference>
<organism evidence="4 5">
    <name type="scientific">Galbula dea</name>
    <dbReference type="NCBI Taxonomy" id="1109041"/>
    <lineage>
        <taxon>Eukaryota</taxon>
        <taxon>Metazoa</taxon>
        <taxon>Chordata</taxon>
        <taxon>Craniata</taxon>
        <taxon>Vertebrata</taxon>
        <taxon>Euteleostomi</taxon>
        <taxon>Archelosauria</taxon>
        <taxon>Archosauria</taxon>
        <taxon>Dinosauria</taxon>
        <taxon>Saurischia</taxon>
        <taxon>Theropoda</taxon>
        <taxon>Coelurosauria</taxon>
        <taxon>Aves</taxon>
        <taxon>Neognathae</taxon>
        <taxon>Neoaves</taxon>
        <taxon>Telluraves</taxon>
        <taxon>Coraciimorphae</taxon>
        <taxon>Piciformes</taxon>
        <taxon>Galbulidae</taxon>
        <taxon>Galbula</taxon>
    </lineage>
</organism>
<dbReference type="SMART" id="SM01394">
    <property type="entry name" value="S_100"/>
    <property type="match status" value="1"/>
</dbReference>
<dbReference type="CDD" id="cd00213">
    <property type="entry name" value="S-100"/>
    <property type="match status" value="1"/>
</dbReference>
<dbReference type="PROSITE" id="PS50222">
    <property type="entry name" value="EF_HAND_2"/>
    <property type="match status" value="1"/>
</dbReference>
<dbReference type="Pfam" id="PF01023">
    <property type="entry name" value="S_100"/>
    <property type="match status" value="1"/>
</dbReference>
<sequence>MSRFLDCISTIISVFHKHVKEDGDCSTLSRRRMKEFLQKEFADAIAKPHDPQTIDKILQFLEWDSDGKIDFNEFLLLVFRVAKACYWYLPKGASLLQRTKLTTTGKSLQELEVKTRGSRRQLQEEEEETWERNQYLQRELDYLESEREIHEAQKREERDDARRKVPVRERRIDRQRELDLEVYEQRRRLTREREERDVRSNNRETQEDQDDGRRQREAVSYERTRETEIAAAEDDVKIQRETRGLEPREVVERRDRAREHEEPQDERRVLRRREREEPVLERRIHHQRELDLEVYEQRRQQTREREERDVRTNQRETRERADYQTRELDDGGRRQHEARETLVLEPREVVGRRDHAREREEADNERRVLRREREEPVLERRIDHQREIDLEVYEQSRRLTEQREERDVRSNQRETRERTDSQARELDDGRRQRQVVRYKRTRETEIASAEADGRFQRETWVQEPREEIERRDRAHEREEAEVERRVLRRRER</sequence>
<dbReference type="AlphaFoldDB" id="A0A7K9T306"/>
<evidence type="ECO:0000259" key="3">
    <source>
        <dbReference type="PROSITE" id="PS50222"/>
    </source>
</evidence>
<feature type="non-terminal residue" evidence="4">
    <location>
        <position position="1"/>
    </location>
</feature>
<dbReference type="InterPro" id="IPR013787">
    <property type="entry name" value="S100_Ca-bd_sub"/>
</dbReference>
<comment type="caution">
    <text evidence="4">The sequence shown here is derived from an EMBL/GenBank/DDBJ whole genome shotgun (WGS) entry which is preliminary data.</text>
</comment>
<dbReference type="GO" id="GO:0051896">
    <property type="term" value="P:regulation of phosphatidylinositol 3-kinase/protein kinase B signal transduction"/>
    <property type="evidence" value="ECO:0007669"/>
    <property type="project" value="TreeGrafter"/>
</dbReference>
<dbReference type="GO" id="GO:0005615">
    <property type="term" value="C:extracellular space"/>
    <property type="evidence" value="ECO:0007669"/>
    <property type="project" value="TreeGrafter"/>
</dbReference>
<feature type="region of interest" description="Disordered" evidence="2">
    <location>
        <begin position="191"/>
        <end position="368"/>
    </location>
</feature>
<dbReference type="EMBL" id="VWZX01006724">
    <property type="protein sequence ID" value="NXI42732.1"/>
    <property type="molecule type" value="Genomic_DNA"/>
</dbReference>
<dbReference type="GO" id="GO:0005509">
    <property type="term" value="F:calcium ion binding"/>
    <property type="evidence" value="ECO:0007669"/>
    <property type="project" value="InterPro"/>
</dbReference>
<dbReference type="InterPro" id="IPR011992">
    <property type="entry name" value="EF-hand-dom_pair"/>
</dbReference>
<keyword evidence="5" id="KW-1185">Reference proteome</keyword>
<evidence type="ECO:0000313" key="5">
    <source>
        <dbReference type="Proteomes" id="UP000566440"/>
    </source>
</evidence>
<reference evidence="4 5" key="1">
    <citation type="submission" date="2019-09" db="EMBL/GenBank/DDBJ databases">
        <title>Bird 10,000 Genomes (B10K) Project - Family phase.</title>
        <authorList>
            <person name="Zhang G."/>
        </authorList>
    </citation>
    <scope>NUCLEOTIDE SEQUENCE [LARGE SCALE GENOMIC DNA]</scope>
    <source>
        <strain evidence="4">B10K-DU-001-62</strain>
        <tissue evidence="4">Muscle</tissue>
    </source>
</reference>
<feature type="compositionally biased region" description="Basic and acidic residues" evidence="2">
    <location>
        <begin position="463"/>
        <end position="485"/>
    </location>
</feature>
<evidence type="ECO:0000313" key="4">
    <source>
        <dbReference type="EMBL" id="NXI42732.1"/>
    </source>
</evidence>
<dbReference type="Proteomes" id="UP000566440">
    <property type="component" value="Unassembled WGS sequence"/>
</dbReference>
<dbReference type="InterPro" id="IPR002048">
    <property type="entry name" value="EF_hand_dom"/>
</dbReference>
<dbReference type="GO" id="GO:0071345">
    <property type="term" value="P:cellular response to cytokine stimulus"/>
    <property type="evidence" value="ECO:0007669"/>
    <property type="project" value="TreeGrafter"/>
</dbReference>
<dbReference type="Gene3D" id="1.10.238.10">
    <property type="entry name" value="EF-hand"/>
    <property type="match status" value="1"/>
</dbReference>
<dbReference type="SUPFAM" id="SSF47473">
    <property type="entry name" value="EF-hand"/>
    <property type="match status" value="1"/>
</dbReference>
<feature type="non-terminal residue" evidence="4">
    <location>
        <position position="492"/>
    </location>
</feature>
<dbReference type="GO" id="GO:0048306">
    <property type="term" value="F:calcium-dependent protein binding"/>
    <property type="evidence" value="ECO:0007669"/>
    <property type="project" value="TreeGrafter"/>
</dbReference>
<dbReference type="InterPro" id="IPR034325">
    <property type="entry name" value="S-100_dom"/>
</dbReference>
<evidence type="ECO:0000256" key="1">
    <source>
        <dbReference type="SAM" id="Coils"/>
    </source>
</evidence>
<dbReference type="GO" id="GO:0046914">
    <property type="term" value="F:transition metal ion binding"/>
    <property type="evidence" value="ECO:0007669"/>
    <property type="project" value="InterPro"/>
</dbReference>
<keyword evidence="1" id="KW-0175">Coiled coil</keyword>
<dbReference type="OrthoDB" id="9909924at2759"/>
<feature type="domain" description="EF-hand" evidence="3">
    <location>
        <begin position="49"/>
        <end position="84"/>
    </location>
</feature>
<proteinExistence type="predicted"/>